<dbReference type="PANTHER" id="PTHR43639">
    <property type="entry name" value="OXIDOREDUCTASE, SHORT-CHAIN DEHYDROGENASE/REDUCTASE FAMILY (AFU_ORTHOLOGUE AFUA_5G02870)"/>
    <property type="match status" value="1"/>
</dbReference>
<dbReference type="InterPro" id="IPR036291">
    <property type="entry name" value="NAD(P)-bd_dom_sf"/>
</dbReference>
<gene>
    <name evidence="3" type="ORF">O0V09_06030</name>
</gene>
<dbReference type="PANTHER" id="PTHR43639:SF1">
    <property type="entry name" value="SHORT-CHAIN DEHYDROGENASE_REDUCTASE FAMILY PROTEIN"/>
    <property type="match status" value="1"/>
</dbReference>
<dbReference type="PRINTS" id="PR00080">
    <property type="entry name" value="SDRFAMILY"/>
</dbReference>
<dbReference type="InterPro" id="IPR020904">
    <property type="entry name" value="Sc_DH/Rdtase_CS"/>
</dbReference>
<dbReference type="PROSITE" id="PS00061">
    <property type="entry name" value="ADH_SHORT"/>
    <property type="match status" value="1"/>
</dbReference>
<dbReference type="NCBIfam" id="NF006598">
    <property type="entry name" value="PRK09135.1"/>
    <property type="match status" value="1"/>
</dbReference>
<keyword evidence="4" id="KW-1185">Reference proteome</keyword>
<dbReference type="RefSeq" id="WP_258330905.1">
    <property type="nucleotide sequence ID" value="NZ_JAPTGG010000004.1"/>
</dbReference>
<evidence type="ECO:0000256" key="2">
    <source>
        <dbReference type="ARBA" id="ARBA00023002"/>
    </source>
</evidence>
<evidence type="ECO:0000313" key="4">
    <source>
        <dbReference type="Proteomes" id="UP001069090"/>
    </source>
</evidence>
<evidence type="ECO:0000313" key="3">
    <source>
        <dbReference type="EMBL" id="MCZ0864750.1"/>
    </source>
</evidence>
<dbReference type="EC" id="1.5.1.33" evidence="3"/>
<dbReference type="Pfam" id="PF13561">
    <property type="entry name" value="adh_short_C2"/>
    <property type="match status" value="1"/>
</dbReference>
<reference evidence="3 4" key="1">
    <citation type="submission" date="2022-12" db="EMBL/GenBank/DDBJ databases">
        <title>Dasania phycosphaerae sp. nov., isolated from particulate material of the south coast of Korea.</title>
        <authorList>
            <person name="Jiang Y."/>
        </authorList>
    </citation>
    <scope>NUCLEOTIDE SEQUENCE [LARGE SCALE GENOMIC DNA]</scope>
    <source>
        <strain evidence="3 4">GY-19</strain>
    </source>
</reference>
<dbReference type="EMBL" id="JAPTGG010000004">
    <property type="protein sequence ID" value="MCZ0864750.1"/>
    <property type="molecule type" value="Genomic_DNA"/>
</dbReference>
<evidence type="ECO:0000256" key="1">
    <source>
        <dbReference type="ARBA" id="ARBA00006484"/>
    </source>
</evidence>
<comment type="caution">
    <text evidence="3">The sequence shown here is derived from an EMBL/GenBank/DDBJ whole genome shotgun (WGS) entry which is preliminary data.</text>
</comment>
<protein>
    <submittedName>
        <fullName evidence="3">Pteridine reductase</fullName>
        <ecNumber evidence="3">1.5.1.33</ecNumber>
    </submittedName>
</protein>
<accession>A0A9J6RJ75</accession>
<dbReference type="Proteomes" id="UP001069090">
    <property type="component" value="Unassembled WGS sequence"/>
</dbReference>
<dbReference type="InterPro" id="IPR002347">
    <property type="entry name" value="SDR_fam"/>
</dbReference>
<dbReference type="FunFam" id="3.40.50.720:FF:000084">
    <property type="entry name" value="Short-chain dehydrogenase reductase"/>
    <property type="match status" value="1"/>
</dbReference>
<proteinExistence type="inferred from homology"/>
<organism evidence="3 4">
    <name type="scientific">Dasania phycosphaerae</name>
    <dbReference type="NCBI Taxonomy" id="2950436"/>
    <lineage>
        <taxon>Bacteria</taxon>
        <taxon>Pseudomonadati</taxon>
        <taxon>Pseudomonadota</taxon>
        <taxon>Gammaproteobacteria</taxon>
        <taxon>Cellvibrionales</taxon>
        <taxon>Spongiibacteraceae</taxon>
        <taxon>Dasania</taxon>
    </lineage>
</organism>
<dbReference type="SUPFAM" id="SSF51735">
    <property type="entry name" value="NAD(P)-binding Rossmann-fold domains"/>
    <property type="match status" value="1"/>
</dbReference>
<dbReference type="GO" id="GO:0047040">
    <property type="term" value="F:pteridine reductase activity"/>
    <property type="evidence" value="ECO:0007669"/>
    <property type="project" value="UniProtKB-EC"/>
</dbReference>
<keyword evidence="2 3" id="KW-0560">Oxidoreductase</keyword>
<comment type="similarity">
    <text evidence="1">Belongs to the short-chain dehydrogenases/reductases (SDR) family.</text>
</comment>
<name>A0A9J6RJ75_9GAMM</name>
<sequence length="248" mass="26941">MSTQPVAIITGGAQRIGAEICNSLHRHGYNVVIHYRHSQSKAEALCAQLNQQRSNSAIALAADLADVSALQQLIRQAQQQWGRLDALVNNASSFYPTPVAQCDENQWHDLFNSNVKGAFFLSQAAAPYLQKHKGCIVNIVDIHAQKPLKEHSLYCMAKAALAMMTQSLAKELPPVRVNGVAPGAILWPEQQGKSVLSDEDKQQITQKIPLGHSGSPQDIAKTVLFLIKDAPYITGQIISVDGGRSLGM</sequence>
<dbReference type="PRINTS" id="PR00081">
    <property type="entry name" value="GDHRDH"/>
</dbReference>
<dbReference type="AlphaFoldDB" id="A0A9J6RJ75"/>
<dbReference type="Gene3D" id="3.40.50.720">
    <property type="entry name" value="NAD(P)-binding Rossmann-like Domain"/>
    <property type="match status" value="1"/>
</dbReference>